<sequence length="111" mass="13271">MFQYPIPSELTFIKFYGHGLGEADYSYFQSIFDSINLYSSDTVLIFYWSCYNENIREQIKSQQVHAVHKLIEKYGDTFNNKNHGRNLFTKLQLENRLIIQEILYNDILNPY</sequence>
<proteinExistence type="predicted"/>
<evidence type="ECO:0000313" key="2">
    <source>
        <dbReference type="Proteomes" id="UP000256718"/>
    </source>
</evidence>
<dbReference type="EMBL" id="QHGZ01000032">
    <property type="protein sequence ID" value="RDY91292.1"/>
    <property type="molecule type" value="Genomic_DNA"/>
</dbReference>
<name>A0A7Z6WI95_STRAG</name>
<dbReference type="AlphaFoldDB" id="A0A7Z6WI95"/>
<reference evidence="1 2" key="1">
    <citation type="journal article" date="2018" name="Emerg. Microbes Infect.">
        <title>Phenotypic and molecular analysis of nontypeable Group B streptococci: identification of cps2a and hybrid cps2a/cps5 Group B streptococcal capsule gene clusters.</title>
        <authorList>
            <person name="Alhhazmi A."/>
            <person name="Tyrrell G.J."/>
        </authorList>
    </citation>
    <scope>NUCLEOTIDE SEQUENCE [LARGE SCALE GENOMIC DNA]</scope>
    <source>
        <strain evidence="1 2">PLGBS17</strain>
    </source>
</reference>
<comment type="caution">
    <text evidence="1">The sequence shown here is derived from an EMBL/GenBank/DDBJ whole genome shotgun (WGS) entry which is preliminary data.</text>
</comment>
<accession>A0A7Z6WI95</accession>
<evidence type="ECO:0000313" key="1">
    <source>
        <dbReference type="EMBL" id="RDY91292.1"/>
    </source>
</evidence>
<dbReference type="Proteomes" id="UP000256718">
    <property type="component" value="Unassembled WGS sequence"/>
</dbReference>
<organism evidence="1 2">
    <name type="scientific">Streptococcus agalactiae</name>
    <dbReference type="NCBI Taxonomy" id="1311"/>
    <lineage>
        <taxon>Bacteria</taxon>
        <taxon>Bacillati</taxon>
        <taxon>Bacillota</taxon>
        <taxon>Bacilli</taxon>
        <taxon>Lactobacillales</taxon>
        <taxon>Streptococcaceae</taxon>
        <taxon>Streptococcus</taxon>
    </lineage>
</organism>
<gene>
    <name evidence="1" type="ORF">C4618_01150</name>
</gene>
<protein>
    <submittedName>
        <fullName evidence="1">Uncharacterized protein</fullName>
    </submittedName>
</protein>